<dbReference type="Proteomes" id="UP000095281">
    <property type="component" value="Unplaced"/>
</dbReference>
<proteinExistence type="predicted"/>
<evidence type="ECO:0000313" key="3">
    <source>
        <dbReference type="WBParaSite" id="MhA1_Contig2426.frz3.gene2"/>
    </source>
</evidence>
<organism evidence="2 3">
    <name type="scientific">Meloidogyne hapla</name>
    <name type="common">Root-knot nematode worm</name>
    <dbReference type="NCBI Taxonomy" id="6305"/>
    <lineage>
        <taxon>Eukaryota</taxon>
        <taxon>Metazoa</taxon>
        <taxon>Ecdysozoa</taxon>
        <taxon>Nematoda</taxon>
        <taxon>Chromadorea</taxon>
        <taxon>Rhabditida</taxon>
        <taxon>Tylenchina</taxon>
        <taxon>Tylenchomorpha</taxon>
        <taxon>Tylenchoidea</taxon>
        <taxon>Meloidogynidae</taxon>
        <taxon>Meloidogyninae</taxon>
        <taxon>Meloidogyne</taxon>
    </lineage>
</organism>
<keyword evidence="2" id="KW-1185">Reference proteome</keyword>
<keyword evidence="1" id="KW-0175">Coiled coil</keyword>
<evidence type="ECO:0000256" key="1">
    <source>
        <dbReference type="SAM" id="Coils"/>
    </source>
</evidence>
<reference evidence="3" key="1">
    <citation type="submission" date="2016-11" db="UniProtKB">
        <authorList>
            <consortium name="WormBaseParasite"/>
        </authorList>
    </citation>
    <scope>IDENTIFICATION</scope>
</reference>
<dbReference type="WBParaSite" id="MhA1_Contig2426.frz3.gene2">
    <property type="protein sequence ID" value="MhA1_Contig2426.frz3.gene2"/>
    <property type="gene ID" value="MhA1_Contig2426.frz3.gene2"/>
</dbReference>
<sequence length="214" mass="24565">MSNNSSNSFDDLSNGGICSSQFKQENCQKLIQILEQNSLLEQLEENKKLINENNLLSKQLILFNSEILKIKEERNLNLEELSKLQKDYQELNNELINSKNIISQLQIKETQKIEKINNEKEVEQSNTSINSKIAELTLKLEELQNEAKNLVRFVFLSNKINIISTKFTCCSLKCINSNLSNGNCINGKGFVCIENEIKLKYKIMEGEGLEEIKK</sequence>
<accession>A0A1I8BHG2</accession>
<protein>
    <submittedName>
        <fullName evidence="3">Uncharacterized protein</fullName>
    </submittedName>
</protein>
<evidence type="ECO:0000313" key="2">
    <source>
        <dbReference type="Proteomes" id="UP000095281"/>
    </source>
</evidence>
<feature type="coiled-coil region" evidence="1">
    <location>
        <begin position="33"/>
        <end position="153"/>
    </location>
</feature>
<dbReference type="AlphaFoldDB" id="A0A1I8BHG2"/>
<name>A0A1I8BHG2_MELHA</name>